<accession>A0A5B7GG75</accession>
<keyword evidence="2" id="KW-1185">Reference proteome</keyword>
<gene>
    <name evidence="1" type="ORF">E2C01_053296</name>
</gene>
<protein>
    <submittedName>
        <fullName evidence="1">Uncharacterized protein</fullName>
    </submittedName>
</protein>
<organism evidence="1 2">
    <name type="scientific">Portunus trituberculatus</name>
    <name type="common">Swimming crab</name>
    <name type="synonym">Neptunus trituberculatus</name>
    <dbReference type="NCBI Taxonomy" id="210409"/>
    <lineage>
        <taxon>Eukaryota</taxon>
        <taxon>Metazoa</taxon>
        <taxon>Ecdysozoa</taxon>
        <taxon>Arthropoda</taxon>
        <taxon>Crustacea</taxon>
        <taxon>Multicrustacea</taxon>
        <taxon>Malacostraca</taxon>
        <taxon>Eumalacostraca</taxon>
        <taxon>Eucarida</taxon>
        <taxon>Decapoda</taxon>
        <taxon>Pleocyemata</taxon>
        <taxon>Brachyura</taxon>
        <taxon>Eubrachyura</taxon>
        <taxon>Portunoidea</taxon>
        <taxon>Portunidae</taxon>
        <taxon>Portuninae</taxon>
        <taxon>Portunus</taxon>
    </lineage>
</organism>
<comment type="caution">
    <text evidence="1">The sequence shown here is derived from an EMBL/GenBank/DDBJ whole genome shotgun (WGS) entry which is preliminary data.</text>
</comment>
<sequence length="74" mass="8448">MDITIASFDSISEVNMVGGLVFRTTQVNVHFKTCHASIGQSSERQFGYNNIVSELMNYCTVYTQHWSLIQTFIH</sequence>
<reference evidence="1 2" key="1">
    <citation type="submission" date="2019-05" db="EMBL/GenBank/DDBJ databases">
        <title>Another draft genome of Portunus trituberculatus and its Hox gene families provides insights of decapod evolution.</title>
        <authorList>
            <person name="Jeong J.-H."/>
            <person name="Song I."/>
            <person name="Kim S."/>
            <person name="Choi T."/>
            <person name="Kim D."/>
            <person name="Ryu S."/>
            <person name="Kim W."/>
        </authorList>
    </citation>
    <scope>NUCLEOTIDE SEQUENCE [LARGE SCALE GENOMIC DNA]</scope>
    <source>
        <tissue evidence="1">Muscle</tissue>
    </source>
</reference>
<dbReference type="AlphaFoldDB" id="A0A5B7GG75"/>
<evidence type="ECO:0000313" key="1">
    <source>
        <dbReference type="EMBL" id="MPC59280.1"/>
    </source>
</evidence>
<evidence type="ECO:0000313" key="2">
    <source>
        <dbReference type="Proteomes" id="UP000324222"/>
    </source>
</evidence>
<dbReference type="Proteomes" id="UP000324222">
    <property type="component" value="Unassembled WGS sequence"/>
</dbReference>
<dbReference type="EMBL" id="VSRR010016418">
    <property type="protein sequence ID" value="MPC59280.1"/>
    <property type="molecule type" value="Genomic_DNA"/>
</dbReference>
<proteinExistence type="predicted"/>
<name>A0A5B7GG75_PORTR</name>